<dbReference type="InterPro" id="IPR029056">
    <property type="entry name" value="Ribokinase-like"/>
</dbReference>
<evidence type="ECO:0000313" key="4">
    <source>
        <dbReference type="EMBL" id="SDS63129.1"/>
    </source>
</evidence>
<dbReference type="AlphaFoldDB" id="A0A1H1TU36"/>
<accession>A0A1H1TU36</accession>
<evidence type="ECO:0000256" key="2">
    <source>
        <dbReference type="ARBA" id="ARBA00022777"/>
    </source>
</evidence>
<keyword evidence="5" id="KW-1185">Reference proteome</keyword>
<dbReference type="GO" id="GO:0016301">
    <property type="term" value="F:kinase activity"/>
    <property type="evidence" value="ECO:0007669"/>
    <property type="project" value="UniProtKB-KW"/>
</dbReference>
<name>A0A1H1TU36_9MICO</name>
<dbReference type="STRING" id="412690.SAMN04489834_1835"/>
<dbReference type="Gene3D" id="3.40.1190.20">
    <property type="match status" value="1"/>
</dbReference>
<reference evidence="5" key="1">
    <citation type="submission" date="2016-10" db="EMBL/GenBank/DDBJ databases">
        <authorList>
            <person name="Varghese N."/>
            <person name="Submissions S."/>
        </authorList>
    </citation>
    <scope>NUCLEOTIDE SEQUENCE [LARGE SCALE GENOMIC DNA]</scope>
    <source>
        <strain evidence="5">DSM 21772</strain>
    </source>
</reference>
<evidence type="ECO:0000259" key="3">
    <source>
        <dbReference type="Pfam" id="PF00294"/>
    </source>
</evidence>
<protein>
    <submittedName>
        <fullName evidence="4">Ribokinase</fullName>
    </submittedName>
</protein>
<organism evidence="4 5">
    <name type="scientific">Microterricola viridarii</name>
    <dbReference type="NCBI Taxonomy" id="412690"/>
    <lineage>
        <taxon>Bacteria</taxon>
        <taxon>Bacillati</taxon>
        <taxon>Actinomycetota</taxon>
        <taxon>Actinomycetes</taxon>
        <taxon>Micrococcales</taxon>
        <taxon>Microbacteriaceae</taxon>
        <taxon>Microterricola</taxon>
    </lineage>
</organism>
<dbReference type="InterPro" id="IPR002173">
    <property type="entry name" value="Carboh/pur_kinase_PfkB_CS"/>
</dbReference>
<dbReference type="Pfam" id="PF00294">
    <property type="entry name" value="PfkB"/>
    <property type="match status" value="1"/>
</dbReference>
<evidence type="ECO:0000313" key="5">
    <source>
        <dbReference type="Proteomes" id="UP000181956"/>
    </source>
</evidence>
<keyword evidence="1" id="KW-0808">Transferase</keyword>
<dbReference type="Proteomes" id="UP000181956">
    <property type="component" value="Chromosome I"/>
</dbReference>
<evidence type="ECO:0000256" key="1">
    <source>
        <dbReference type="ARBA" id="ARBA00022679"/>
    </source>
</evidence>
<dbReference type="EMBL" id="LT629742">
    <property type="protein sequence ID" value="SDS63129.1"/>
    <property type="molecule type" value="Genomic_DNA"/>
</dbReference>
<dbReference type="RefSeq" id="WP_083363762.1">
    <property type="nucleotide sequence ID" value="NZ_LT629742.1"/>
</dbReference>
<feature type="domain" description="Carbohydrate kinase PfkB" evidence="3">
    <location>
        <begin position="39"/>
        <end position="292"/>
    </location>
</feature>
<dbReference type="SUPFAM" id="SSF53613">
    <property type="entry name" value="Ribokinase-like"/>
    <property type="match status" value="1"/>
</dbReference>
<sequence length="323" mass="33197">MSPQSTIFIGDVALDEYFTAESWPALGDKAWLDPLPAVVGGMIANAACVHAALGAPTRFVTAMNDGAVSQRLLADLEQSGVDTALCLVDNELADSRCLIFLAGGQHVVLTPRIGDQRFELDAARMDLLGAARSVYSSIGDLRRLRHGALGPAEILRALRAAGTRIVLDLDVADLEPGDLELIGTVDLLFVNRIGFERLRSGRSAADCAAALLAGGLSHLVVTRDADGCIVYSGSEPIEVAGLAAAVLDVTGAGDAFCSAFLFALDRTADAGLAALFANGAGARATEAHGARSGAASVGEVLAYLAAAGTDIEPLSTALTAESH</sequence>
<proteinExistence type="predicted"/>
<dbReference type="PANTHER" id="PTHR10584">
    <property type="entry name" value="SUGAR KINASE"/>
    <property type="match status" value="1"/>
</dbReference>
<keyword evidence="2 4" id="KW-0418">Kinase</keyword>
<gene>
    <name evidence="4" type="ORF">SAMN04489834_1835</name>
</gene>
<dbReference type="PROSITE" id="PS00584">
    <property type="entry name" value="PFKB_KINASES_2"/>
    <property type="match status" value="1"/>
</dbReference>
<dbReference type="OrthoDB" id="9775849at2"/>
<dbReference type="InterPro" id="IPR011611">
    <property type="entry name" value="PfkB_dom"/>
</dbReference>
<dbReference type="PANTHER" id="PTHR10584:SF166">
    <property type="entry name" value="RIBOKINASE"/>
    <property type="match status" value="1"/>
</dbReference>